<dbReference type="PANTHER" id="PTHR24291:SF50">
    <property type="entry name" value="BIFUNCTIONAL ALBAFLAVENONE MONOOXYGENASE_TERPENE SYNTHASE"/>
    <property type="match status" value="1"/>
</dbReference>
<keyword evidence="5" id="KW-0408">Iron</keyword>
<dbReference type="KEGG" id="mku:I2456_04040"/>
<evidence type="ECO:0000313" key="8">
    <source>
        <dbReference type="EMBL" id="QPI38707.1"/>
    </source>
</evidence>
<dbReference type="InterPro" id="IPR050196">
    <property type="entry name" value="Cytochrome_P450_Monoox"/>
</dbReference>
<keyword evidence="4" id="KW-0560">Oxidoreductase</keyword>
<dbReference type="Gene3D" id="1.10.630.10">
    <property type="entry name" value="Cytochrome P450"/>
    <property type="match status" value="1"/>
</dbReference>
<dbReference type="GO" id="GO:0005506">
    <property type="term" value="F:iron ion binding"/>
    <property type="evidence" value="ECO:0007669"/>
    <property type="project" value="InterPro"/>
</dbReference>
<dbReference type="Proteomes" id="UP000465306">
    <property type="component" value="Unassembled WGS sequence"/>
</dbReference>
<keyword evidence="6 7" id="KW-0503">Monooxygenase</keyword>
<sequence length="459" mass="50979">MATNVPRLTGPRALTTLFDLGFSSIAAGVLARRRPVIRLLEGMQADERAVKRIHQLRDEFGPGPVEVVIPGRRMVVIVDPHDVARVLDGSPTPFHPANLEKRKALQWFQPHGVLISRGPIREQRRALNEAALQTDSEIHRLADAFAAVIAEEADRIAEESLRRGNLDSSHFMTAWWRLVRRLVLGDDAADDDTITDQLRRLRKVGNWSFLAIPHRRLREQFTERLYGYAEVPQPGTLLHAVSEIPVNGAVDPIGQVPHWLFAFDAAGMASMRTLALISTHHEEYARALDDSADPNVIAPRAFLRSCVLESVRLWPTTPTILRDTTEDTQWRSGADEFTIKGGAAVMVVVPAFHRDENMLPFAHDFAPDIWLDGRAQQHPALVPFSAGPAECPARNLVLFVASTALAQLLSRLQLRLQSTPTLSPGKPLPMTLNQLTLDFAVDPLRQTTSATRTSSSTRT</sequence>
<evidence type="ECO:0000256" key="1">
    <source>
        <dbReference type="ARBA" id="ARBA00010617"/>
    </source>
</evidence>
<dbReference type="InterPro" id="IPR036396">
    <property type="entry name" value="Cyt_P450_sf"/>
</dbReference>
<dbReference type="RefSeq" id="WP_085075059.1">
    <property type="nucleotide sequence ID" value="NZ_BLKU01000002.1"/>
</dbReference>
<evidence type="ECO:0000313" key="10">
    <source>
        <dbReference type="Proteomes" id="UP000663583"/>
    </source>
</evidence>
<dbReference type="SUPFAM" id="SSF48264">
    <property type="entry name" value="Cytochrome P450"/>
    <property type="match status" value="1"/>
</dbReference>
<name>A0AAX1JDX9_9MYCO</name>
<protein>
    <submittedName>
        <fullName evidence="7 8">Cytochrome P450</fullName>
    </submittedName>
</protein>
<evidence type="ECO:0000256" key="5">
    <source>
        <dbReference type="ARBA" id="ARBA00023004"/>
    </source>
</evidence>
<reference evidence="7 9" key="1">
    <citation type="journal article" date="2019" name="Emerg. Microbes Infect.">
        <title>Comprehensive subspecies identification of 175 nontuberculous mycobacteria species based on 7547 genomic profiles.</title>
        <authorList>
            <person name="Matsumoto Y."/>
            <person name="Kinjo T."/>
            <person name="Motooka D."/>
            <person name="Nabeya D."/>
            <person name="Jung N."/>
            <person name="Uechi K."/>
            <person name="Horii T."/>
            <person name="Iida T."/>
            <person name="Fujita J."/>
            <person name="Nakamura S."/>
        </authorList>
    </citation>
    <scope>NUCLEOTIDE SEQUENCE [LARGE SCALE GENOMIC DNA]</scope>
    <source>
        <strain evidence="7 9">JCM 13573</strain>
    </source>
</reference>
<dbReference type="InterPro" id="IPR001128">
    <property type="entry name" value="Cyt_P450"/>
</dbReference>
<keyword evidence="3" id="KW-0479">Metal-binding</keyword>
<dbReference type="Proteomes" id="UP000663583">
    <property type="component" value="Chromosome"/>
</dbReference>
<keyword evidence="9" id="KW-1185">Reference proteome</keyword>
<evidence type="ECO:0000313" key="7">
    <source>
        <dbReference type="EMBL" id="GFG63452.1"/>
    </source>
</evidence>
<dbReference type="PANTHER" id="PTHR24291">
    <property type="entry name" value="CYTOCHROME P450 FAMILY 4"/>
    <property type="match status" value="1"/>
</dbReference>
<organism evidence="8 10">
    <name type="scientific">Mycobacterium kubicae</name>
    <dbReference type="NCBI Taxonomy" id="120959"/>
    <lineage>
        <taxon>Bacteria</taxon>
        <taxon>Bacillati</taxon>
        <taxon>Actinomycetota</taxon>
        <taxon>Actinomycetes</taxon>
        <taxon>Mycobacteriales</taxon>
        <taxon>Mycobacteriaceae</taxon>
        <taxon>Mycobacterium</taxon>
        <taxon>Mycobacterium simiae complex</taxon>
    </lineage>
</organism>
<reference evidence="7" key="2">
    <citation type="submission" date="2020-02" db="EMBL/GenBank/DDBJ databases">
        <authorList>
            <person name="Matsumoto Y."/>
            <person name="Kinjo T."/>
            <person name="Motooka D."/>
            <person name="Nabeya D."/>
            <person name="Jung N."/>
            <person name="Uechi K."/>
            <person name="Horii T."/>
            <person name="Iida T."/>
            <person name="Fujita J."/>
            <person name="Nakamura S."/>
        </authorList>
    </citation>
    <scope>NUCLEOTIDE SEQUENCE</scope>
    <source>
        <strain evidence="7">JCM 13573</strain>
    </source>
</reference>
<dbReference type="GO" id="GO:0020037">
    <property type="term" value="F:heme binding"/>
    <property type="evidence" value="ECO:0007669"/>
    <property type="project" value="InterPro"/>
</dbReference>
<dbReference type="EMBL" id="CP065047">
    <property type="protein sequence ID" value="QPI38707.1"/>
    <property type="molecule type" value="Genomic_DNA"/>
</dbReference>
<evidence type="ECO:0000256" key="4">
    <source>
        <dbReference type="ARBA" id="ARBA00023002"/>
    </source>
</evidence>
<dbReference type="EMBL" id="BLKU01000002">
    <property type="protein sequence ID" value="GFG63452.1"/>
    <property type="molecule type" value="Genomic_DNA"/>
</dbReference>
<evidence type="ECO:0000256" key="6">
    <source>
        <dbReference type="ARBA" id="ARBA00023033"/>
    </source>
</evidence>
<proteinExistence type="inferred from homology"/>
<evidence type="ECO:0000256" key="2">
    <source>
        <dbReference type="ARBA" id="ARBA00022617"/>
    </source>
</evidence>
<dbReference type="GO" id="GO:0004497">
    <property type="term" value="F:monooxygenase activity"/>
    <property type="evidence" value="ECO:0007669"/>
    <property type="project" value="UniProtKB-KW"/>
</dbReference>
<accession>A0AAX1JDX9</accession>
<evidence type="ECO:0000256" key="3">
    <source>
        <dbReference type="ARBA" id="ARBA00022723"/>
    </source>
</evidence>
<comment type="similarity">
    <text evidence="1">Belongs to the cytochrome P450 family.</text>
</comment>
<evidence type="ECO:0000313" key="9">
    <source>
        <dbReference type="Proteomes" id="UP000465306"/>
    </source>
</evidence>
<dbReference type="GO" id="GO:0016705">
    <property type="term" value="F:oxidoreductase activity, acting on paired donors, with incorporation or reduction of molecular oxygen"/>
    <property type="evidence" value="ECO:0007669"/>
    <property type="project" value="InterPro"/>
</dbReference>
<keyword evidence="2" id="KW-0349">Heme</keyword>
<dbReference type="Pfam" id="PF00067">
    <property type="entry name" value="p450"/>
    <property type="match status" value="1"/>
</dbReference>
<gene>
    <name evidence="8" type="ORF">I2456_04040</name>
    <name evidence="7" type="ORF">MKUB_09420</name>
</gene>
<reference evidence="8" key="3">
    <citation type="submission" date="2020-11" db="EMBL/GenBank/DDBJ databases">
        <title>Intraspecies plasmid and genomic variation of Mycobacterium kubicae revealed by the complete genome sequences of two clinical isolates.</title>
        <authorList>
            <person name="Hendrix J.R."/>
            <person name="Epperson L.E."/>
            <person name="Honda J.R."/>
            <person name="Strong M."/>
        </authorList>
    </citation>
    <scope>NUCLEOTIDE SEQUENCE</scope>
    <source>
        <strain evidence="8">JCM 13573</strain>
    </source>
</reference>
<dbReference type="AlphaFoldDB" id="A0AAX1JDX9"/>